<dbReference type="Gene3D" id="3.30.360.10">
    <property type="entry name" value="Dihydrodipicolinate Reductase, domain 2"/>
    <property type="match status" value="1"/>
</dbReference>
<dbReference type="CDD" id="cd17895">
    <property type="entry name" value="AGPR_1_N"/>
    <property type="match status" value="1"/>
</dbReference>
<dbReference type="GO" id="GO:0051287">
    <property type="term" value="F:NAD binding"/>
    <property type="evidence" value="ECO:0007669"/>
    <property type="project" value="InterPro"/>
</dbReference>
<dbReference type="GO" id="GO:0005737">
    <property type="term" value="C:cytoplasm"/>
    <property type="evidence" value="ECO:0007669"/>
    <property type="project" value="UniProtKB-SubCell"/>
</dbReference>
<dbReference type="Pfam" id="PF22698">
    <property type="entry name" value="Semialdhyde_dhC_1"/>
    <property type="match status" value="1"/>
</dbReference>
<dbReference type="PROSITE" id="PS01224">
    <property type="entry name" value="ARGC"/>
    <property type="match status" value="1"/>
</dbReference>
<dbReference type="InterPro" id="IPR000534">
    <property type="entry name" value="Semialdehyde_DH_NAD-bd"/>
</dbReference>
<organism evidence="10 11">
    <name type="scientific">Campylobacter avium LMG 24591</name>
    <dbReference type="NCBI Taxonomy" id="522484"/>
    <lineage>
        <taxon>Bacteria</taxon>
        <taxon>Pseudomonadati</taxon>
        <taxon>Campylobacterota</taxon>
        <taxon>Epsilonproteobacteria</taxon>
        <taxon>Campylobacterales</taxon>
        <taxon>Campylobacteraceae</taxon>
        <taxon>Campylobacter</taxon>
    </lineage>
</organism>
<dbReference type="InterPro" id="IPR050085">
    <property type="entry name" value="AGPR"/>
</dbReference>
<dbReference type="RefSeq" id="WP_094324538.1">
    <property type="nucleotide sequence ID" value="NZ_CP022347.1"/>
</dbReference>
<protein>
    <recommendedName>
        <fullName evidence="7">N-acetyl-gamma-glutamyl-phosphate reductase</fullName>
        <shortName evidence="7">AGPR</shortName>
        <ecNumber evidence="7">1.2.1.38</ecNumber>
    </recommendedName>
    <alternativeName>
        <fullName evidence="7">N-acetyl-glutamate semialdehyde dehydrogenase</fullName>
        <shortName evidence="7">NAGSA dehydrogenase</shortName>
    </alternativeName>
</protein>
<proteinExistence type="inferred from homology"/>
<evidence type="ECO:0000256" key="6">
    <source>
        <dbReference type="ARBA" id="ARBA00050557"/>
    </source>
</evidence>
<evidence type="ECO:0000256" key="2">
    <source>
        <dbReference type="ARBA" id="ARBA00022571"/>
    </source>
</evidence>
<keyword evidence="4 7" id="KW-0521">NADP</keyword>
<dbReference type="EMBL" id="CP022347">
    <property type="protein sequence ID" value="ASQ29744.1"/>
    <property type="molecule type" value="Genomic_DNA"/>
</dbReference>
<dbReference type="NCBIfam" id="TIGR01850">
    <property type="entry name" value="argC"/>
    <property type="match status" value="1"/>
</dbReference>
<dbReference type="GO" id="GO:0070401">
    <property type="term" value="F:NADP+ binding"/>
    <property type="evidence" value="ECO:0007669"/>
    <property type="project" value="InterPro"/>
</dbReference>
<keyword evidence="3 7" id="KW-0028">Amino-acid biosynthesis</keyword>
<evidence type="ECO:0000313" key="11">
    <source>
        <dbReference type="Proteomes" id="UP000201169"/>
    </source>
</evidence>
<comment type="subcellular location">
    <subcellularLocation>
        <location evidence="7">Cytoplasm</location>
    </subcellularLocation>
</comment>
<gene>
    <name evidence="7 10" type="primary">argC</name>
    <name evidence="10" type="ORF">CAV_0064</name>
</gene>
<dbReference type="InterPro" id="IPR058924">
    <property type="entry name" value="AGPR_dimerisation_dom"/>
</dbReference>
<dbReference type="KEGG" id="cavi:CAV_0064"/>
<dbReference type="SMART" id="SM00859">
    <property type="entry name" value="Semialdhyde_dh"/>
    <property type="match status" value="1"/>
</dbReference>
<comment type="similarity">
    <text evidence="7">Belongs to the NAGSA dehydrogenase family. Type 1 subfamily.</text>
</comment>
<sequence length="346" mass="39396">MSKIKLGVLGSNGYVGYELVRLLLNHEAVEIKYLSSRTHKGKKYYELYPNLYGKIDLEFEDVNLEKCKELDLLFCATPQGFCASIINENLLKSTKIIDLSADFRIKNAKVYEQYYKIEHKAKDFLNEAVYGLCEIHRNEIKKARLIANPGCYTTCSILSLYPLVKENLIDKDFIIIDAKSGTSGAGKEAKLDSLFCEVNENIKAYGLKTHRHTPEIEQELSLALNDEVVLQFTPHLIPMQRGILSTSYVRLKEKLSEEEVRAIYEKYYKDEHFIRLLPKDILPQSKFVRGSNYVDINISLDTRTNNLLVLASLDNLIKGAAGQAIQNMNILFNLDEKTGLQGLAEI</sequence>
<keyword evidence="5 7" id="KW-0560">Oxidoreductase</keyword>
<comment type="pathway">
    <text evidence="1 7">Amino-acid biosynthesis; L-arginine biosynthesis; N(2)-acetyl-L-ornithine from L-glutamate: step 3/4.</text>
</comment>
<dbReference type="PANTHER" id="PTHR32338:SF10">
    <property type="entry name" value="N-ACETYL-GAMMA-GLUTAMYL-PHOSPHATE REDUCTASE, CHLOROPLASTIC-RELATED"/>
    <property type="match status" value="1"/>
</dbReference>
<dbReference type="InterPro" id="IPR023013">
    <property type="entry name" value="AGPR_AS"/>
</dbReference>
<name>A0A222MUM8_9BACT</name>
<comment type="catalytic activity">
    <reaction evidence="6 7">
        <text>N-acetyl-L-glutamate 5-semialdehyde + phosphate + NADP(+) = N-acetyl-L-glutamyl 5-phosphate + NADPH + H(+)</text>
        <dbReference type="Rhea" id="RHEA:21588"/>
        <dbReference type="ChEBI" id="CHEBI:15378"/>
        <dbReference type="ChEBI" id="CHEBI:29123"/>
        <dbReference type="ChEBI" id="CHEBI:43474"/>
        <dbReference type="ChEBI" id="CHEBI:57783"/>
        <dbReference type="ChEBI" id="CHEBI:57936"/>
        <dbReference type="ChEBI" id="CHEBI:58349"/>
        <dbReference type="EC" id="1.2.1.38"/>
    </reaction>
</comment>
<feature type="domain" description="Semialdehyde dehydrogenase NAD-binding" evidence="9">
    <location>
        <begin position="5"/>
        <end position="143"/>
    </location>
</feature>
<dbReference type="Gene3D" id="3.40.50.720">
    <property type="entry name" value="NAD(P)-binding Rossmann-like Domain"/>
    <property type="match status" value="1"/>
</dbReference>
<evidence type="ECO:0000259" key="9">
    <source>
        <dbReference type="SMART" id="SM00859"/>
    </source>
</evidence>
<evidence type="ECO:0000256" key="5">
    <source>
        <dbReference type="ARBA" id="ARBA00023002"/>
    </source>
</evidence>
<dbReference type="CDD" id="cd23934">
    <property type="entry name" value="AGPR_1_C"/>
    <property type="match status" value="1"/>
</dbReference>
<dbReference type="UniPathway" id="UPA00068">
    <property type="reaction ID" value="UER00108"/>
</dbReference>
<keyword evidence="11" id="KW-1185">Reference proteome</keyword>
<evidence type="ECO:0000256" key="4">
    <source>
        <dbReference type="ARBA" id="ARBA00022857"/>
    </source>
</evidence>
<dbReference type="Proteomes" id="UP000201169">
    <property type="component" value="Chromosome"/>
</dbReference>
<accession>A0A222MUM8</accession>
<dbReference type="InterPro" id="IPR000706">
    <property type="entry name" value="AGPR_type-1"/>
</dbReference>
<dbReference type="GO" id="GO:0006526">
    <property type="term" value="P:L-arginine biosynthetic process"/>
    <property type="evidence" value="ECO:0007669"/>
    <property type="project" value="UniProtKB-UniRule"/>
</dbReference>
<dbReference type="AlphaFoldDB" id="A0A222MUM8"/>
<dbReference type="SUPFAM" id="SSF51735">
    <property type="entry name" value="NAD(P)-binding Rossmann-fold domains"/>
    <property type="match status" value="1"/>
</dbReference>
<dbReference type="InterPro" id="IPR036291">
    <property type="entry name" value="NAD(P)-bd_dom_sf"/>
</dbReference>
<feature type="active site" evidence="7 8">
    <location>
        <position position="151"/>
    </location>
</feature>
<keyword evidence="2 7" id="KW-0055">Arginine biosynthesis</keyword>
<dbReference type="FunFam" id="3.30.360.10:FF:000014">
    <property type="entry name" value="N-acetyl-gamma-glutamyl-phosphate reductase"/>
    <property type="match status" value="1"/>
</dbReference>
<dbReference type="HAMAP" id="MF_00150">
    <property type="entry name" value="ArgC_type1"/>
    <property type="match status" value="1"/>
</dbReference>
<dbReference type="EC" id="1.2.1.38" evidence="7"/>
<evidence type="ECO:0000313" key="10">
    <source>
        <dbReference type="EMBL" id="ASQ29744.1"/>
    </source>
</evidence>
<evidence type="ECO:0000256" key="1">
    <source>
        <dbReference type="ARBA" id="ARBA00004862"/>
    </source>
</evidence>
<dbReference type="GO" id="GO:0003942">
    <property type="term" value="F:N-acetyl-gamma-glutamyl-phosphate reductase activity"/>
    <property type="evidence" value="ECO:0007669"/>
    <property type="project" value="UniProtKB-UniRule"/>
</dbReference>
<dbReference type="SUPFAM" id="SSF55347">
    <property type="entry name" value="Glyceraldehyde-3-phosphate dehydrogenase-like, C-terminal domain"/>
    <property type="match status" value="1"/>
</dbReference>
<dbReference type="OrthoDB" id="9801289at2"/>
<dbReference type="Pfam" id="PF01118">
    <property type="entry name" value="Semialdhyde_dh"/>
    <property type="match status" value="1"/>
</dbReference>
<keyword evidence="7" id="KW-0963">Cytoplasm</keyword>
<evidence type="ECO:0000256" key="3">
    <source>
        <dbReference type="ARBA" id="ARBA00022605"/>
    </source>
</evidence>
<comment type="function">
    <text evidence="7">Catalyzes the NADPH-dependent reduction of N-acetyl-5-glutamyl phosphate to yield N-acetyl-L-glutamate 5-semialdehyde.</text>
</comment>
<evidence type="ECO:0000256" key="7">
    <source>
        <dbReference type="HAMAP-Rule" id="MF_00150"/>
    </source>
</evidence>
<evidence type="ECO:0000256" key="8">
    <source>
        <dbReference type="PROSITE-ProRule" id="PRU10010"/>
    </source>
</evidence>
<dbReference type="PANTHER" id="PTHR32338">
    <property type="entry name" value="N-ACETYL-GAMMA-GLUTAMYL-PHOSPHATE REDUCTASE, CHLOROPLASTIC-RELATED-RELATED"/>
    <property type="match status" value="1"/>
</dbReference>
<reference evidence="10 11" key="1">
    <citation type="submission" date="2017-07" db="EMBL/GenBank/DDBJ databases">
        <title>Analysis of two Campylobacter avium genomes and identification of a novel hippuricase gene.</title>
        <authorList>
            <person name="Miller W.G."/>
            <person name="Chapman M.H."/>
            <person name="Yee E."/>
            <person name="Revez J."/>
            <person name="Bono J.L."/>
            <person name="Rossi M."/>
        </authorList>
    </citation>
    <scope>NUCLEOTIDE SEQUENCE [LARGE SCALE GENOMIC DNA]</scope>
    <source>
        <strain evidence="10 11">LMG 24591</strain>
    </source>
</reference>